<keyword evidence="4" id="KW-1185">Reference proteome</keyword>
<dbReference type="EMBL" id="JAZDWU010000007">
    <property type="protein sequence ID" value="KAK9996125.1"/>
    <property type="molecule type" value="Genomic_DNA"/>
</dbReference>
<feature type="transmembrane region" description="Helical" evidence="2">
    <location>
        <begin position="13"/>
        <end position="32"/>
    </location>
</feature>
<comment type="caution">
    <text evidence="3">The sequence shown here is derived from an EMBL/GenBank/DDBJ whole genome shotgun (WGS) entry which is preliminary data.</text>
</comment>
<feature type="region of interest" description="Disordered" evidence="1">
    <location>
        <begin position="37"/>
        <end position="102"/>
    </location>
</feature>
<evidence type="ECO:0000313" key="4">
    <source>
        <dbReference type="Proteomes" id="UP001459277"/>
    </source>
</evidence>
<evidence type="ECO:0000256" key="2">
    <source>
        <dbReference type="SAM" id="Phobius"/>
    </source>
</evidence>
<evidence type="ECO:0000256" key="1">
    <source>
        <dbReference type="SAM" id="MobiDB-lite"/>
    </source>
</evidence>
<reference evidence="3 4" key="1">
    <citation type="submission" date="2024-01" db="EMBL/GenBank/DDBJ databases">
        <title>A telomere-to-telomere, gap-free genome of sweet tea (Lithocarpus litseifolius).</title>
        <authorList>
            <person name="Zhou J."/>
        </authorList>
    </citation>
    <scope>NUCLEOTIDE SEQUENCE [LARGE SCALE GENOMIC DNA]</scope>
    <source>
        <strain evidence="3">Zhou-2022a</strain>
        <tissue evidence="3">Leaf</tissue>
    </source>
</reference>
<keyword evidence="2" id="KW-0472">Membrane</keyword>
<keyword evidence="2" id="KW-1133">Transmembrane helix</keyword>
<sequence>MVSRQLTEVPVEFHYGVFTFGFIGLSLPLVSVKLTEREPSAHSPVNEEEDYDGEEVEGREGDEDEYNEGEGENRGECEGEDDEDEGEGDEKASEGRSLGSSGDGHTRPFILLTIWTVNNFKPTMTTKIFKNLWDRQKEKTKGRMTVHLRKEQSSLWVTNNQRSRRLPNIAMELVETAKVDAIAQFKASQPFIDACAVYYNDGFEDCMKQVWFVYPNLDLSKVTLDNPLLTTPAGDDTASEETDDSIDIEQGSKDDGVVLAQPTQENPVTPLIPSAEDPPFKDAGDLFAQDAQNPPTKDDENPPAQGTQNLPA</sequence>
<protein>
    <submittedName>
        <fullName evidence="3">Uncharacterized protein</fullName>
    </submittedName>
</protein>
<feature type="compositionally biased region" description="Acidic residues" evidence="1">
    <location>
        <begin position="46"/>
        <end position="70"/>
    </location>
</feature>
<dbReference type="Proteomes" id="UP001459277">
    <property type="component" value="Unassembled WGS sequence"/>
</dbReference>
<evidence type="ECO:0000313" key="3">
    <source>
        <dbReference type="EMBL" id="KAK9996125.1"/>
    </source>
</evidence>
<gene>
    <name evidence="3" type="ORF">SO802_020811</name>
</gene>
<name>A0AAW2CCY7_9ROSI</name>
<keyword evidence="2" id="KW-0812">Transmembrane</keyword>
<organism evidence="3 4">
    <name type="scientific">Lithocarpus litseifolius</name>
    <dbReference type="NCBI Taxonomy" id="425828"/>
    <lineage>
        <taxon>Eukaryota</taxon>
        <taxon>Viridiplantae</taxon>
        <taxon>Streptophyta</taxon>
        <taxon>Embryophyta</taxon>
        <taxon>Tracheophyta</taxon>
        <taxon>Spermatophyta</taxon>
        <taxon>Magnoliopsida</taxon>
        <taxon>eudicotyledons</taxon>
        <taxon>Gunneridae</taxon>
        <taxon>Pentapetalae</taxon>
        <taxon>rosids</taxon>
        <taxon>fabids</taxon>
        <taxon>Fagales</taxon>
        <taxon>Fagaceae</taxon>
        <taxon>Lithocarpus</taxon>
    </lineage>
</organism>
<accession>A0AAW2CCY7</accession>
<feature type="compositionally biased region" description="Acidic residues" evidence="1">
    <location>
        <begin position="78"/>
        <end position="88"/>
    </location>
</feature>
<proteinExistence type="predicted"/>
<feature type="region of interest" description="Disordered" evidence="1">
    <location>
        <begin position="231"/>
        <end position="312"/>
    </location>
</feature>
<feature type="compositionally biased region" description="Acidic residues" evidence="1">
    <location>
        <begin position="237"/>
        <end position="247"/>
    </location>
</feature>
<dbReference type="AlphaFoldDB" id="A0AAW2CCY7"/>